<reference evidence="5" key="1">
    <citation type="journal article" date="2013" name="Lancet">
        <title>First case of E anophelis outbreak in an intensive-care unit.</title>
        <authorList>
            <person name="Teo J."/>
            <person name="Tan S.Y."/>
            <person name="Tay M."/>
            <person name="Ding Y."/>
            <person name="Kjelleberg S."/>
            <person name="Givskov M."/>
            <person name="Lin R.T."/>
            <person name="Yang L."/>
        </authorList>
    </citation>
    <scope>NUCLEOTIDE SEQUENCE [LARGE SCALE GENOMIC DNA]</scope>
    <source>
        <strain evidence="5">NUHP1</strain>
    </source>
</reference>
<gene>
    <name evidence="5" type="ORF">BD94_3209</name>
</gene>
<name>A0A077EL86_9FLAO</name>
<dbReference type="InterPro" id="IPR000424">
    <property type="entry name" value="Primosome_PriB/ssb"/>
</dbReference>
<evidence type="ECO:0000256" key="4">
    <source>
        <dbReference type="SAM" id="MobiDB-lite"/>
    </source>
</evidence>
<evidence type="ECO:0000256" key="3">
    <source>
        <dbReference type="RuleBase" id="RU000524"/>
    </source>
</evidence>
<evidence type="ECO:0000313" key="5">
    <source>
        <dbReference type="EMBL" id="AIL46984.1"/>
    </source>
</evidence>
<dbReference type="STRING" id="1338011.BD94_3209"/>
<evidence type="ECO:0000256" key="2">
    <source>
        <dbReference type="PIRNR" id="PIRNR002070"/>
    </source>
</evidence>
<dbReference type="PIRSF" id="PIRSF002070">
    <property type="entry name" value="SSB"/>
    <property type="match status" value="1"/>
</dbReference>
<dbReference type="Pfam" id="PF00436">
    <property type="entry name" value="SSB"/>
    <property type="match status" value="1"/>
</dbReference>
<evidence type="ECO:0000256" key="1">
    <source>
        <dbReference type="ARBA" id="ARBA00023125"/>
    </source>
</evidence>
<dbReference type="GO" id="GO:0006260">
    <property type="term" value="P:DNA replication"/>
    <property type="evidence" value="ECO:0007669"/>
    <property type="project" value="InterPro"/>
</dbReference>
<dbReference type="PROSITE" id="PS50935">
    <property type="entry name" value="SSB"/>
    <property type="match status" value="1"/>
</dbReference>
<dbReference type="Proteomes" id="UP000028933">
    <property type="component" value="Chromosome"/>
</dbReference>
<dbReference type="HOGENOM" id="CLU_078758_2_3_10"/>
<dbReference type="eggNOG" id="COG0629">
    <property type="taxonomic scope" value="Bacteria"/>
</dbReference>
<dbReference type="RefSeq" id="WP_024566314.1">
    <property type="nucleotide sequence ID" value="NZ_CP007547.1"/>
</dbReference>
<dbReference type="EMBL" id="CP007547">
    <property type="protein sequence ID" value="AIL46984.1"/>
    <property type="molecule type" value="Genomic_DNA"/>
</dbReference>
<reference evidence="5" key="2">
    <citation type="journal article" date="2015" name="Genome Biol. Evol.">
        <title>Complete Genome Sequence and Transcriptomic Analysis of the Novel Pathogen Elizabethkingia anophelis in Response to Oxidative Stress.</title>
        <authorList>
            <person name="Li Y."/>
            <person name="Liu Y."/>
            <person name="Chew S.C."/>
            <person name="Tay M."/>
            <person name="Salido M.M."/>
            <person name="Teo J."/>
            <person name="Lauro F.M."/>
            <person name="Givskov M."/>
            <person name="Yang L."/>
        </authorList>
    </citation>
    <scope>NUCLEOTIDE SEQUENCE</scope>
    <source>
        <strain evidence="5">NUHP1</strain>
    </source>
</reference>
<organism evidence="5 6">
    <name type="scientific">Elizabethkingia anophelis NUHP1</name>
    <dbReference type="NCBI Taxonomy" id="1338011"/>
    <lineage>
        <taxon>Bacteria</taxon>
        <taxon>Pseudomonadati</taxon>
        <taxon>Bacteroidota</taxon>
        <taxon>Flavobacteriia</taxon>
        <taxon>Flavobacteriales</taxon>
        <taxon>Weeksellaceae</taxon>
        <taxon>Elizabethkingia</taxon>
    </lineage>
</organism>
<dbReference type="GO" id="GO:0003697">
    <property type="term" value="F:single-stranded DNA binding"/>
    <property type="evidence" value="ECO:0007669"/>
    <property type="project" value="InterPro"/>
</dbReference>
<proteinExistence type="predicted"/>
<dbReference type="SUPFAM" id="SSF50249">
    <property type="entry name" value="Nucleic acid-binding proteins"/>
    <property type="match status" value="1"/>
</dbReference>
<dbReference type="Gene3D" id="2.40.50.140">
    <property type="entry name" value="Nucleic acid-binding proteins"/>
    <property type="match status" value="1"/>
</dbReference>
<dbReference type="CDD" id="cd04496">
    <property type="entry name" value="SSB_OBF"/>
    <property type="match status" value="1"/>
</dbReference>
<dbReference type="InterPro" id="IPR011344">
    <property type="entry name" value="ssDNA-bd"/>
</dbReference>
<keyword evidence="1 2" id="KW-0238">DNA-binding</keyword>
<dbReference type="InterPro" id="IPR012340">
    <property type="entry name" value="NA-bd_OB-fold"/>
</dbReference>
<sequence length="125" mass="13817">MNIIGRLTKDAEVRTLPNDKKVVNFSLAVNDSYKNKKGERVELTAFFDCSYFLTPNVAQILTKGLMVELSGRVSVRAWTGKDGAPKAGLNFHTSTIKPLAGWKKNETAQAPTETKADKTENDLPF</sequence>
<feature type="compositionally biased region" description="Basic and acidic residues" evidence="4">
    <location>
        <begin position="114"/>
        <end position="125"/>
    </location>
</feature>
<dbReference type="KEGG" id="eao:BD94_3209"/>
<feature type="region of interest" description="Disordered" evidence="4">
    <location>
        <begin position="102"/>
        <end position="125"/>
    </location>
</feature>
<evidence type="ECO:0000313" key="6">
    <source>
        <dbReference type="Proteomes" id="UP000028933"/>
    </source>
</evidence>
<accession>A0A077EL86</accession>
<protein>
    <recommendedName>
        <fullName evidence="2 3">Single-stranded DNA-binding protein</fullName>
    </recommendedName>
</protein>
<dbReference type="AlphaFoldDB" id="A0A077EL86"/>
<dbReference type="NCBIfam" id="TIGR00621">
    <property type="entry name" value="ssb"/>
    <property type="match status" value="1"/>
</dbReference>